<dbReference type="GO" id="GO:0005524">
    <property type="term" value="F:ATP binding"/>
    <property type="evidence" value="ECO:0007669"/>
    <property type="project" value="UniProtKB-KW"/>
</dbReference>
<accession>A0AAQ4DU04</accession>
<reference evidence="11 12" key="1">
    <citation type="journal article" date="2023" name="Arcadia Sci">
        <title>De novo assembly of a long-read Amblyomma americanum tick genome.</title>
        <authorList>
            <person name="Chou S."/>
            <person name="Poskanzer K.E."/>
            <person name="Rollins M."/>
            <person name="Thuy-Boun P.S."/>
        </authorList>
    </citation>
    <scope>NUCLEOTIDE SEQUENCE [LARGE SCALE GENOMIC DNA]</scope>
    <source>
        <strain evidence="11">F_SG_1</strain>
        <tissue evidence="11">Salivary glands</tissue>
    </source>
</reference>
<dbReference type="Proteomes" id="UP001321473">
    <property type="component" value="Unassembled WGS sequence"/>
</dbReference>
<dbReference type="InterPro" id="IPR011527">
    <property type="entry name" value="ABC1_TM_dom"/>
</dbReference>
<dbReference type="InterPro" id="IPR036640">
    <property type="entry name" value="ABC1_TM_sf"/>
</dbReference>
<dbReference type="PROSITE" id="PS50929">
    <property type="entry name" value="ABC_TM1F"/>
    <property type="match status" value="1"/>
</dbReference>
<keyword evidence="7 9" id="KW-1133">Transmembrane helix</keyword>
<dbReference type="PANTHER" id="PTHR24223">
    <property type="entry name" value="ATP-BINDING CASSETTE SUB-FAMILY C"/>
    <property type="match status" value="1"/>
</dbReference>
<evidence type="ECO:0000313" key="12">
    <source>
        <dbReference type="Proteomes" id="UP001321473"/>
    </source>
</evidence>
<dbReference type="SUPFAM" id="SSF90123">
    <property type="entry name" value="ABC transporter transmembrane region"/>
    <property type="match status" value="1"/>
</dbReference>
<evidence type="ECO:0000313" key="11">
    <source>
        <dbReference type="EMBL" id="KAK8765944.1"/>
    </source>
</evidence>
<dbReference type="GO" id="GO:0140359">
    <property type="term" value="F:ABC-type transporter activity"/>
    <property type="evidence" value="ECO:0007669"/>
    <property type="project" value="InterPro"/>
</dbReference>
<keyword evidence="12" id="KW-1185">Reference proteome</keyword>
<evidence type="ECO:0000256" key="8">
    <source>
        <dbReference type="ARBA" id="ARBA00023136"/>
    </source>
</evidence>
<keyword evidence="6" id="KW-0067">ATP-binding</keyword>
<comment type="subcellular location">
    <subcellularLocation>
        <location evidence="1">Endomembrane system</location>
        <topology evidence="1">Multi-pass membrane protein</topology>
    </subcellularLocation>
</comment>
<evidence type="ECO:0000256" key="7">
    <source>
        <dbReference type="ARBA" id="ARBA00022989"/>
    </source>
</evidence>
<dbReference type="GO" id="GO:0012505">
    <property type="term" value="C:endomembrane system"/>
    <property type="evidence" value="ECO:0007669"/>
    <property type="project" value="UniProtKB-SubCell"/>
</dbReference>
<evidence type="ECO:0000259" key="10">
    <source>
        <dbReference type="PROSITE" id="PS50929"/>
    </source>
</evidence>
<sequence length="284" mass="31106">MLERVLRSPVSFFDATPRGRILNRFTADASTLDTRLASYSRQTAQSALLALARAAAIGTERLSLLAVSAVVAAVFAVGMRFLPQAVNAARFAKNAHLSRVLQHVNEAAESLSVVRAHGATRRFLARFCRLADDYLRLCLASVSCVRLTRAYSAACGLAVVVITLAFAVEEESSSAMGLMLNSSLAIPIIMTSLCTALLGLSQIMVALERQLEYAELPDEEDTEVTEHNERRAVPRVEKSSVQVSWPTEGRIEFQDFCASYKPAKLDDCLSHITFTVQPREKVIN</sequence>
<dbReference type="GO" id="GO:0016020">
    <property type="term" value="C:membrane"/>
    <property type="evidence" value="ECO:0007669"/>
    <property type="project" value="InterPro"/>
</dbReference>
<dbReference type="Gene3D" id="1.20.1560.10">
    <property type="entry name" value="ABC transporter type 1, transmembrane domain"/>
    <property type="match status" value="1"/>
</dbReference>
<keyword evidence="2" id="KW-0813">Transport</keyword>
<keyword evidence="5" id="KW-0547">Nucleotide-binding</keyword>
<dbReference type="PANTHER" id="PTHR24223:SF443">
    <property type="entry name" value="MULTIDRUG-RESISTANCE LIKE PROTEIN 1, ISOFORM I"/>
    <property type="match status" value="1"/>
</dbReference>
<feature type="domain" description="ABC transmembrane type-1" evidence="10">
    <location>
        <begin position="1"/>
        <end position="168"/>
    </location>
</feature>
<keyword evidence="3 9" id="KW-0812">Transmembrane</keyword>
<gene>
    <name evidence="11" type="ORF">V5799_007275</name>
</gene>
<evidence type="ECO:0000256" key="1">
    <source>
        <dbReference type="ARBA" id="ARBA00004127"/>
    </source>
</evidence>
<feature type="transmembrane region" description="Helical" evidence="9">
    <location>
        <begin position="180"/>
        <end position="200"/>
    </location>
</feature>
<evidence type="ECO:0000256" key="9">
    <source>
        <dbReference type="SAM" id="Phobius"/>
    </source>
</evidence>
<dbReference type="EMBL" id="JARKHS020026853">
    <property type="protein sequence ID" value="KAK8765944.1"/>
    <property type="molecule type" value="Genomic_DNA"/>
</dbReference>
<comment type="caution">
    <text evidence="11">The sequence shown here is derived from an EMBL/GenBank/DDBJ whole genome shotgun (WGS) entry which is preliminary data.</text>
</comment>
<feature type="transmembrane region" description="Helical" evidence="9">
    <location>
        <begin position="62"/>
        <end position="82"/>
    </location>
</feature>
<keyword evidence="4" id="KW-0677">Repeat</keyword>
<keyword evidence="8 9" id="KW-0472">Membrane</keyword>
<evidence type="ECO:0000256" key="2">
    <source>
        <dbReference type="ARBA" id="ARBA00022448"/>
    </source>
</evidence>
<evidence type="ECO:0000256" key="6">
    <source>
        <dbReference type="ARBA" id="ARBA00022840"/>
    </source>
</evidence>
<dbReference type="Pfam" id="PF00664">
    <property type="entry name" value="ABC_membrane"/>
    <property type="match status" value="1"/>
</dbReference>
<proteinExistence type="predicted"/>
<dbReference type="InterPro" id="IPR050173">
    <property type="entry name" value="ABC_transporter_C-like"/>
</dbReference>
<protein>
    <recommendedName>
        <fullName evidence="10">ABC transmembrane type-1 domain-containing protein</fullName>
    </recommendedName>
</protein>
<evidence type="ECO:0000256" key="3">
    <source>
        <dbReference type="ARBA" id="ARBA00022692"/>
    </source>
</evidence>
<dbReference type="AlphaFoldDB" id="A0AAQ4DU04"/>
<organism evidence="11 12">
    <name type="scientific">Amblyomma americanum</name>
    <name type="common">Lone star tick</name>
    <dbReference type="NCBI Taxonomy" id="6943"/>
    <lineage>
        <taxon>Eukaryota</taxon>
        <taxon>Metazoa</taxon>
        <taxon>Ecdysozoa</taxon>
        <taxon>Arthropoda</taxon>
        <taxon>Chelicerata</taxon>
        <taxon>Arachnida</taxon>
        <taxon>Acari</taxon>
        <taxon>Parasitiformes</taxon>
        <taxon>Ixodida</taxon>
        <taxon>Ixodoidea</taxon>
        <taxon>Ixodidae</taxon>
        <taxon>Amblyomminae</taxon>
        <taxon>Amblyomma</taxon>
    </lineage>
</organism>
<evidence type="ECO:0000256" key="5">
    <source>
        <dbReference type="ARBA" id="ARBA00022741"/>
    </source>
</evidence>
<feature type="transmembrane region" description="Helical" evidence="9">
    <location>
        <begin position="150"/>
        <end position="168"/>
    </location>
</feature>
<name>A0AAQ4DU04_AMBAM</name>
<evidence type="ECO:0000256" key="4">
    <source>
        <dbReference type="ARBA" id="ARBA00022737"/>
    </source>
</evidence>